<dbReference type="InterPro" id="IPR007112">
    <property type="entry name" value="Expansin/allergen_DPBB_dom"/>
</dbReference>
<dbReference type="PANTHER" id="PTHR31692">
    <property type="entry name" value="EXPANSIN-B3"/>
    <property type="match status" value="1"/>
</dbReference>
<evidence type="ECO:0000313" key="6">
    <source>
        <dbReference type="EMBL" id="URD87868.1"/>
    </source>
</evidence>
<dbReference type="InterPro" id="IPR005795">
    <property type="entry name" value="LolPI"/>
</dbReference>
<dbReference type="PANTHER" id="PTHR31692:SF127">
    <property type="entry name" value="EXPANSIN-B5-LIKE"/>
    <property type="match status" value="1"/>
</dbReference>
<evidence type="ECO:0000256" key="1">
    <source>
        <dbReference type="ARBA" id="ARBA00004613"/>
    </source>
</evidence>
<dbReference type="SMART" id="SM00837">
    <property type="entry name" value="DPBB_1"/>
    <property type="match status" value="1"/>
</dbReference>
<evidence type="ECO:0000313" key="7">
    <source>
        <dbReference type="Proteomes" id="UP001055439"/>
    </source>
</evidence>
<dbReference type="SUPFAM" id="SSF50685">
    <property type="entry name" value="Barwin-like endoglucanases"/>
    <property type="match status" value="1"/>
</dbReference>
<dbReference type="InterPro" id="IPR036908">
    <property type="entry name" value="RlpA-like_sf"/>
</dbReference>
<evidence type="ECO:0000256" key="4">
    <source>
        <dbReference type="SAM" id="SignalP"/>
    </source>
</evidence>
<reference evidence="6" key="1">
    <citation type="submission" date="2022-05" db="EMBL/GenBank/DDBJ databases">
        <title>The Musa troglodytarum L. genome provides insights into the mechanism of non-climacteric behaviour and enrichment of carotenoids.</title>
        <authorList>
            <person name="Wang J."/>
        </authorList>
    </citation>
    <scope>NUCLEOTIDE SEQUENCE</scope>
    <source>
        <tissue evidence="6">Leaf</tissue>
    </source>
</reference>
<dbReference type="PROSITE" id="PS50842">
    <property type="entry name" value="EXPANSIN_EG45"/>
    <property type="match status" value="1"/>
</dbReference>
<feature type="chain" id="PRO_5039315624" evidence="4">
    <location>
        <begin position="30"/>
        <end position="210"/>
    </location>
</feature>
<comment type="subcellular location">
    <subcellularLocation>
        <location evidence="1">Secreted</location>
    </subcellularLocation>
</comment>
<keyword evidence="4" id="KW-0732">Signal</keyword>
<evidence type="ECO:0000256" key="2">
    <source>
        <dbReference type="ARBA" id="ARBA00005650"/>
    </source>
</evidence>
<accession>A0A9E7JNS3</accession>
<dbReference type="InterPro" id="IPR007118">
    <property type="entry name" value="Expan_Lol_pI"/>
</dbReference>
<proteinExistence type="inferred from homology"/>
<protein>
    <submittedName>
        <fullName evidence="6">Atexpb2, expb2, athexp beta 1.4 atexpb2 (Expansin b2)</fullName>
    </submittedName>
</protein>
<name>A0A9E7JNS3_9LILI</name>
<evidence type="ECO:0000259" key="5">
    <source>
        <dbReference type="PROSITE" id="PS50842"/>
    </source>
</evidence>
<evidence type="ECO:0000256" key="3">
    <source>
        <dbReference type="ARBA" id="ARBA00022525"/>
    </source>
</evidence>
<dbReference type="Proteomes" id="UP001055439">
    <property type="component" value="Chromosome 2"/>
</dbReference>
<dbReference type="PRINTS" id="PR01225">
    <property type="entry name" value="EXPANSNFAMLY"/>
</dbReference>
<keyword evidence="7" id="KW-1185">Reference proteome</keyword>
<dbReference type="GO" id="GO:0005576">
    <property type="term" value="C:extracellular region"/>
    <property type="evidence" value="ECO:0007669"/>
    <property type="project" value="UniProtKB-SubCell"/>
</dbReference>
<dbReference type="InterPro" id="IPR036749">
    <property type="entry name" value="Expansin_CBD_sf"/>
</dbReference>
<dbReference type="InterPro" id="IPR009009">
    <property type="entry name" value="RlpA-like_DPBB"/>
</dbReference>
<sequence>MSFSLRHPSSLLIFIALFGFLSLFRPCACSSRNFLNTSAAVLGASPAEATWYGSAHGAGSDGICEITREIVFTAPFSSMIAAGGPSLYKSGKGRGACYQVSCTSNAACSGNPGTLVITDECPGSPCASGAVYFDLSETAFWAMAKPGQEETLRAAGAIQVQFSTVPCSCPGVNVAFKVVAGSYAHYLAVLIINEAGNGDLAAVDEQQGSG</sequence>
<gene>
    <name evidence="6" type="ORF">MUK42_21941</name>
</gene>
<dbReference type="EMBL" id="CP097504">
    <property type="protein sequence ID" value="URD87868.1"/>
    <property type="molecule type" value="Genomic_DNA"/>
</dbReference>
<feature type="domain" description="Expansin-like EG45" evidence="5">
    <location>
        <begin position="53"/>
        <end position="172"/>
    </location>
</feature>
<dbReference type="PRINTS" id="PR00829">
    <property type="entry name" value="LOLP1ALLERGN"/>
</dbReference>
<dbReference type="Gene3D" id="2.40.40.10">
    <property type="entry name" value="RlpA-like domain"/>
    <property type="match status" value="1"/>
</dbReference>
<dbReference type="Gene3D" id="2.60.40.760">
    <property type="entry name" value="Expansin, cellulose-binding-like domain"/>
    <property type="match status" value="1"/>
</dbReference>
<comment type="similarity">
    <text evidence="2">Belongs to the expansin family. Expansin B subfamily.</text>
</comment>
<organism evidence="6 7">
    <name type="scientific">Musa troglodytarum</name>
    <name type="common">fe'i banana</name>
    <dbReference type="NCBI Taxonomy" id="320322"/>
    <lineage>
        <taxon>Eukaryota</taxon>
        <taxon>Viridiplantae</taxon>
        <taxon>Streptophyta</taxon>
        <taxon>Embryophyta</taxon>
        <taxon>Tracheophyta</taxon>
        <taxon>Spermatophyta</taxon>
        <taxon>Magnoliopsida</taxon>
        <taxon>Liliopsida</taxon>
        <taxon>Zingiberales</taxon>
        <taxon>Musaceae</taxon>
        <taxon>Musa</taxon>
    </lineage>
</organism>
<dbReference type="Pfam" id="PF03330">
    <property type="entry name" value="DPBB_1"/>
    <property type="match status" value="1"/>
</dbReference>
<feature type="signal peptide" evidence="4">
    <location>
        <begin position="1"/>
        <end position="29"/>
    </location>
</feature>
<dbReference type="AlphaFoldDB" id="A0A9E7JNS3"/>
<keyword evidence="3" id="KW-0964">Secreted</keyword>
<dbReference type="OrthoDB" id="406505at2759"/>